<dbReference type="Proteomes" id="UP000198406">
    <property type="component" value="Unassembled WGS sequence"/>
</dbReference>
<feature type="compositionally biased region" description="Gly residues" evidence="1">
    <location>
        <begin position="177"/>
        <end position="189"/>
    </location>
</feature>
<organism evidence="3 4">
    <name type="scientific">Fistulifera solaris</name>
    <name type="common">Oleaginous diatom</name>
    <dbReference type="NCBI Taxonomy" id="1519565"/>
    <lineage>
        <taxon>Eukaryota</taxon>
        <taxon>Sar</taxon>
        <taxon>Stramenopiles</taxon>
        <taxon>Ochrophyta</taxon>
        <taxon>Bacillariophyta</taxon>
        <taxon>Bacillariophyceae</taxon>
        <taxon>Bacillariophycidae</taxon>
        <taxon>Naviculales</taxon>
        <taxon>Naviculaceae</taxon>
        <taxon>Fistulifera</taxon>
    </lineage>
</organism>
<dbReference type="AlphaFoldDB" id="A0A1Z5KEX7"/>
<feature type="compositionally biased region" description="Basic residues" evidence="1">
    <location>
        <begin position="229"/>
        <end position="240"/>
    </location>
</feature>
<accession>A0A1Z5KEX7</accession>
<reference evidence="3 4" key="1">
    <citation type="journal article" date="2015" name="Plant Cell">
        <title>Oil accumulation by the oleaginous diatom Fistulifera solaris as revealed by the genome and transcriptome.</title>
        <authorList>
            <person name="Tanaka T."/>
            <person name="Maeda Y."/>
            <person name="Veluchamy A."/>
            <person name="Tanaka M."/>
            <person name="Abida H."/>
            <person name="Marechal E."/>
            <person name="Bowler C."/>
            <person name="Muto M."/>
            <person name="Sunaga Y."/>
            <person name="Tanaka M."/>
            <person name="Yoshino T."/>
            <person name="Taniguchi T."/>
            <person name="Fukuda Y."/>
            <person name="Nemoto M."/>
            <person name="Matsumoto M."/>
            <person name="Wong P.S."/>
            <person name="Aburatani S."/>
            <person name="Fujibuchi W."/>
        </authorList>
    </citation>
    <scope>NUCLEOTIDE SEQUENCE [LARGE SCALE GENOMIC DNA]</scope>
    <source>
        <strain evidence="3 4">JPCC DA0580</strain>
    </source>
</reference>
<dbReference type="OrthoDB" id="55920at2759"/>
<comment type="caution">
    <text evidence="3">The sequence shown here is derived from an EMBL/GenBank/DDBJ whole genome shotgun (WGS) entry which is preliminary data.</text>
</comment>
<proteinExistence type="predicted"/>
<dbReference type="InParanoid" id="A0A1Z5KEX7"/>
<evidence type="ECO:0000256" key="1">
    <source>
        <dbReference type="SAM" id="MobiDB-lite"/>
    </source>
</evidence>
<feature type="signal peptide" evidence="2">
    <location>
        <begin position="1"/>
        <end position="21"/>
    </location>
</feature>
<feature type="chain" id="PRO_5012577307" evidence="2">
    <location>
        <begin position="22"/>
        <end position="240"/>
    </location>
</feature>
<keyword evidence="2" id="KW-0732">Signal</keyword>
<sequence length="240" mass="25583">MKTSLGLLTTLILSLAALAAADETIGLCCLCDSCGPALSGRANLAVDNNGYTCQKLIIDMADPTNSIKQGNAACRQLKGRWYDHCCNPSHTPTVIAQLPAASPAINYPRGSYSKCDLCLDGSYPSLDKTLVAVLNFPNVNTCKELYWWARNGNFEDRMCRPMQNYFKDPCGCGKGSSGGNSGGNTGGGAPDNNFGGSNPSTGGTPPKKTMPKVVKDTNKMYTENNRRGGLGRKRRVKGTQ</sequence>
<name>A0A1Z5KEX7_FISSO</name>
<feature type="region of interest" description="Disordered" evidence="1">
    <location>
        <begin position="177"/>
        <end position="240"/>
    </location>
</feature>
<gene>
    <name evidence="3" type="ORF">FisN_21Lh268</name>
</gene>
<evidence type="ECO:0000256" key="2">
    <source>
        <dbReference type="SAM" id="SignalP"/>
    </source>
</evidence>
<evidence type="ECO:0000313" key="3">
    <source>
        <dbReference type="EMBL" id="GAX24631.1"/>
    </source>
</evidence>
<protein>
    <submittedName>
        <fullName evidence="3">Uncharacterized protein</fullName>
    </submittedName>
</protein>
<keyword evidence="4" id="KW-1185">Reference proteome</keyword>
<dbReference type="EMBL" id="BDSP01000212">
    <property type="protein sequence ID" value="GAX24631.1"/>
    <property type="molecule type" value="Genomic_DNA"/>
</dbReference>
<feature type="compositionally biased region" description="Low complexity" evidence="1">
    <location>
        <begin position="192"/>
        <end position="207"/>
    </location>
</feature>
<evidence type="ECO:0000313" key="4">
    <source>
        <dbReference type="Proteomes" id="UP000198406"/>
    </source>
</evidence>